<reference evidence="3" key="1">
    <citation type="submission" date="2006-10" db="EMBL/GenBank/DDBJ databases">
        <authorList>
            <person name="Amadeo P."/>
            <person name="Zhao Q."/>
            <person name="Wortman J."/>
            <person name="Fraser-Liggett C."/>
            <person name="Carlton J."/>
        </authorList>
    </citation>
    <scope>NUCLEOTIDE SEQUENCE</scope>
    <source>
        <strain evidence="3">G3</strain>
    </source>
</reference>
<keyword evidence="1" id="KW-0040">ANK repeat</keyword>
<dbReference type="Pfam" id="PF12796">
    <property type="entry name" value="Ank_2"/>
    <property type="match status" value="1"/>
</dbReference>
<protein>
    <submittedName>
        <fullName evidence="3">Uncharacterized protein</fullName>
    </submittedName>
</protein>
<dbReference type="InterPro" id="IPR002110">
    <property type="entry name" value="Ankyrin_rpt"/>
</dbReference>
<dbReference type="STRING" id="5722.A2DQD2"/>
<organism evidence="3 4">
    <name type="scientific">Trichomonas vaginalis (strain ATCC PRA-98 / G3)</name>
    <dbReference type="NCBI Taxonomy" id="412133"/>
    <lineage>
        <taxon>Eukaryota</taxon>
        <taxon>Metamonada</taxon>
        <taxon>Parabasalia</taxon>
        <taxon>Trichomonadida</taxon>
        <taxon>Trichomonadidae</taxon>
        <taxon>Trichomonas</taxon>
    </lineage>
</organism>
<sequence length="367" mass="41581">MTCVTDFDMDMNEIALNLQRYIDNKSLIKKFSLPQICKIISLRSITTDQASYIFDECNFRYDASEIFRIFMAIKVNFGPDTESTLNFLHSMYLSLKAPIVKTISEAFEDMNKKILLLENQLQFKDERIQQLEVQSGNFKSVGSYSTFDSLYHVPSPGISPNNSSSSLKISPLMTTQSYLSGEVDDEPDKSRIPSPNIDALKNLQKIGADFQNIYDILDKSAKENDVAALKYAVKNGYVDVRDGYGSTCMIKASYSNNFELCKILVECGADFNKKSRNGNTVLYFFAKEGNLEAVKYFANIIDVNTPDRFGLTTLHEACYSNRLQIVQYLLSLPTIDINIKDIKGRTPLKISWMEEIRRLLIASGAKE</sequence>
<feature type="coiled-coil region" evidence="2">
    <location>
        <begin position="107"/>
        <end position="134"/>
    </location>
</feature>
<dbReference type="RefSeq" id="XP_001330758.1">
    <property type="nucleotide sequence ID" value="XM_001330722.1"/>
</dbReference>
<dbReference type="SUPFAM" id="SSF48403">
    <property type="entry name" value="Ankyrin repeat"/>
    <property type="match status" value="1"/>
</dbReference>
<dbReference type="KEGG" id="tva:4775406"/>
<name>A2DQD2_TRIV3</name>
<dbReference type="Proteomes" id="UP000001542">
    <property type="component" value="Unassembled WGS sequence"/>
</dbReference>
<dbReference type="PANTHER" id="PTHR24164">
    <property type="entry name" value="RELA-ASSOCIATED INHIBITOR"/>
    <property type="match status" value="1"/>
</dbReference>
<dbReference type="Gene3D" id="1.25.40.20">
    <property type="entry name" value="Ankyrin repeat-containing domain"/>
    <property type="match status" value="1"/>
</dbReference>
<evidence type="ECO:0000313" key="4">
    <source>
        <dbReference type="Proteomes" id="UP000001542"/>
    </source>
</evidence>
<dbReference type="PROSITE" id="PS50088">
    <property type="entry name" value="ANK_REPEAT"/>
    <property type="match status" value="1"/>
</dbReference>
<keyword evidence="4" id="KW-1185">Reference proteome</keyword>
<evidence type="ECO:0000313" key="3">
    <source>
        <dbReference type="EMBL" id="EAY17389.1"/>
    </source>
</evidence>
<gene>
    <name evidence="3" type="ORF">TVAG_319840</name>
</gene>
<dbReference type="InterPro" id="IPR028320">
    <property type="entry name" value="iASPP"/>
</dbReference>
<proteinExistence type="predicted"/>
<dbReference type="VEuPathDB" id="TrichDB:TVAG_319840"/>
<dbReference type="GO" id="GO:0006355">
    <property type="term" value="P:regulation of DNA-templated transcription"/>
    <property type="evidence" value="ECO:0007669"/>
    <property type="project" value="InterPro"/>
</dbReference>
<dbReference type="eggNOG" id="KOG0504">
    <property type="taxonomic scope" value="Eukaryota"/>
</dbReference>
<dbReference type="InterPro" id="IPR036770">
    <property type="entry name" value="Ankyrin_rpt-contain_sf"/>
</dbReference>
<dbReference type="SMART" id="SM00248">
    <property type="entry name" value="ANK"/>
    <property type="match status" value="4"/>
</dbReference>
<evidence type="ECO:0000256" key="1">
    <source>
        <dbReference type="PROSITE-ProRule" id="PRU00023"/>
    </source>
</evidence>
<feature type="repeat" description="ANK" evidence="1">
    <location>
        <begin position="244"/>
        <end position="276"/>
    </location>
</feature>
<dbReference type="AlphaFoldDB" id="A2DQD2"/>
<evidence type="ECO:0000256" key="2">
    <source>
        <dbReference type="SAM" id="Coils"/>
    </source>
</evidence>
<dbReference type="SMR" id="A2DQD2"/>
<dbReference type="PANTHER" id="PTHR24164:SF4">
    <property type="entry name" value="RELA-ASSOCIATED INHIBITOR"/>
    <property type="match status" value="1"/>
</dbReference>
<dbReference type="VEuPathDB" id="TrichDB:TVAGG3_1009680"/>
<dbReference type="EMBL" id="DS113231">
    <property type="protein sequence ID" value="EAY17389.1"/>
    <property type="molecule type" value="Genomic_DNA"/>
</dbReference>
<reference evidence="3" key="2">
    <citation type="journal article" date="2007" name="Science">
        <title>Draft genome sequence of the sexually transmitted pathogen Trichomonas vaginalis.</title>
        <authorList>
            <person name="Carlton J.M."/>
            <person name="Hirt R.P."/>
            <person name="Silva J.C."/>
            <person name="Delcher A.L."/>
            <person name="Schatz M."/>
            <person name="Zhao Q."/>
            <person name="Wortman J.R."/>
            <person name="Bidwell S.L."/>
            <person name="Alsmark U.C.M."/>
            <person name="Besteiro S."/>
            <person name="Sicheritz-Ponten T."/>
            <person name="Noel C.J."/>
            <person name="Dacks J.B."/>
            <person name="Foster P.G."/>
            <person name="Simillion C."/>
            <person name="Van de Peer Y."/>
            <person name="Miranda-Saavedra D."/>
            <person name="Barton G.J."/>
            <person name="Westrop G.D."/>
            <person name="Mueller S."/>
            <person name="Dessi D."/>
            <person name="Fiori P.L."/>
            <person name="Ren Q."/>
            <person name="Paulsen I."/>
            <person name="Zhang H."/>
            <person name="Bastida-Corcuera F.D."/>
            <person name="Simoes-Barbosa A."/>
            <person name="Brown M.T."/>
            <person name="Hayes R.D."/>
            <person name="Mukherjee M."/>
            <person name="Okumura C.Y."/>
            <person name="Schneider R."/>
            <person name="Smith A.J."/>
            <person name="Vanacova S."/>
            <person name="Villalvazo M."/>
            <person name="Haas B.J."/>
            <person name="Pertea M."/>
            <person name="Feldblyum T.V."/>
            <person name="Utterback T.R."/>
            <person name="Shu C.L."/>
            <person name="Osoegawa K."/>
            <person name="de Jong P.J."/>
            <person name="Hrdy I."/>
            <person name="Horvathova L."/>
            <person name="Zubacova Z."/>
            <person name="Dolezal P."/>
            <person name="Malik S.B."/>
            <person name="Logsdon J.M. Jr."/>
            <person name="Henze K."/>
            <person name="Gupta A."/>
            <person name="Wang C.C."/>
            <person name="Dunne R.L."/>
            <person name="Upcroft J.A."/>
            <person name="Upcroft P."/>
            <person name="White O."/>
            <person name="Salzberg S.L."/>
            <person name="Tang P."/>
            <person name="Chiu C.-H."/>
            <person name="Lee Y.-S."/>
            <person name="Embley T.M."/>
            <person name="Coombs G.H."/>
            <person name="Mottram J.C."/>
            <person name="Tachezy J."/>
            <person name="Fraser-Liggett C.M."/>
            <person name="Johnson P.J."/>
        </authorList>
    </citation>
    <scope>NUCLEOTIDE SEQUENCE [LARGE SCALE GENOMIC DNA]</scope>
    <source>
        <strain evidence="3">G3</strain>
    </source>
</reference>
<accession>A2DQD2</accession>
<dbReference type="InParanoid" id="A2DQD2"/>
<keyword evidence="2" id="KW-0175">Coiled coil</keyword>